<dbReference type="EMBL" id="CP053835">
    <property type="protein sequence ID" value="QKF78203.1"/>
    <property type="molecule type" value="Genomic_DNA"/>
</dbReference>
<protein>
    <submittedName>
        <fullName evidence="2">Ectoine hydroxylase</fullName>
    </submittedName>
</protein>
<dbReference type="KEGG" id="adz:ADFLV_2193"/>
<dbReference type="PANTHER" id="PTHR20883:SF48">
    <property type="entry name" value="ECTOINE DIOXYGENASE"/>
    <property type="match status" value="1"/>
</dbReference>
<dbReference type="GO" id="GO:0005506">
    <property type="term" value="F:iron ion binding"/>
    <property type="evidence" value="ECO:0007669"/>
    <property type="project" value="UniProtKB-ARBA"/>
</dbReference>
<organism evidence="2 3">
    <name type="scientific">Arcobacter defluvii</name>
    <dbReference type="NCBI Taxonomy" id="873191"/>
    <lineage>
        <taxon>Bacteria</taxon>
        <taxon>Pseudomonadati</taxon>
        <taxon>Campylobacterota</taxon>
        <taxon>Epsilonproteobacteria</taxon>
        <taxon>Campylobacterales</taxon>
        <taxon>Arcobacteraceae</taxon>
        <taxon>Arcobacter</taxon>
    </lineage>
</organism>
<accession>A0AAE7E820</accession>
<dbReference type="GO" id="GO:0016706">
    <property type="term" value="F:2-oxoglutarate-dependent dioxygenase activity"/>
    <property type="evidence" value="ECO:0007669"/>
    <property type="project" value="UniProtKB-ARBA"/>
</dbReference>
<dbReference type="Pfam" id="PF05721">
    <property type="entry name" value="PhyH"/>
    <property type="match status" value="1"/>
</dbReference>
<dbReference type="InterPro" id="IPR008775">
    <property type="entry name" value="Phytyl_CoA_dOase-like"/>
</dbReference>
<evidence type="ECO:0000313" key="3">
    <source>
        <dbReference type="Proteomes" id="UP000503313"/>
    </source>
</evidence>
<evidence type="ECO:0000256" key="1">
    <source>
        <dbReference type="ARBA" id="ARBA00001954"/>
    </source>
</evidence>
<dbReference type="Proteomes" id="UP000503313">
    <property type="component" value="Chromosome"/>
</dbReference>
<proteinExistence type="predicted"/>
<dbReference type="PANTHER" id="PTHR20883">
    <property type="entry name" value="PHYTANOYL-COA DIOXYGENASE DOMAIN CONTAINING 1"/>
    <property type="match status" value="1"/>
</dbReference>
<evidence type="ECO:0000313" key="2">
    <source>
        <dbReference type="EMBL" id="QKF78203.1"/>
    </source>
</evidence>
<name>A0AAE7E820_9BACT</name>
<dbReference type="Gene3D" id="2.60.120.620">
    <property type="entry name" value="q2cbj1_9rhob like domain"/>
    <property type="match status" value="1"/>
</dbReference>
<reference evidence="2 3" key="1">
    <citation type="submission" date="2020-05" db="EMBL/GenBank/DDBJ databases">
        <title>Complete genome sequencing of Campylobacter and Arcobacter type strains.</title>
        <authorList>
            <person name="Miller W.G."/>
            <person name="Yee E."/>
        </authorList>
    </citation>
    <scope>NUCLEOTIDE SEQUENCE [LARGE SCALE GENOMIC DNA]</scope>
    <source>
        <strain evidence="2 3">LMG 25694</strain>
    </source>
</reference>
<dbReference type="SUPFAM" id="SSF51197">
    <property type="entry name" value="Clavaminate synthase-like"/>
    <property type="match status" value="1"/>
</dbReference>
<dbReference type="AlphaFoldDB" id="A0AAE7E820"/>
<comment type="cofactor">
    <cofactor evidence="1">
        <name>Fe(2+)</name>
        <dbReference type="ChEBI" id="CHEBI:29033"/>
    </cofactor>
</comment>
<dbReference type="RefSeq" id="WP_129011232.1">
    <property type="nucleotide sequence ID" value="NZ_CP053835.1"/>
</dbReference>
<gene>
    <name evidence="2" type="primary">ectD</name>
    <name evidence="2" type="ORF">ADFLV_2193</name>
</gene>
<sequence length="297" mass="34281">MKNLYPSRGKEEKIIKRVDKVVYSKEKVGKYSLNEKDIISYEENGFIIIPNAFNEKEIKKFKEELSILEKNEKNRKNSEFITEPNSDKLRTIFNQHFFSKIFKNLSKDSRILDKVKQILGSEVYIHHGRINIKRAYQGKSFPWHSDFETWHSEDGLPNCRCLSAWIMLSDNTEFNGPLYLIKGSHKKFVSCEGITPKDNYKKSLKKQEYGVPSINAIKELSKKDKLVSALGDAGTLVLHDGNILHGSPDNISPDDRTNIFYVYNSVKNIPLKPFASKSPRADFLCLKDFKPLKTINQ</sequence>
<keyword evidence="3" id="KW-1185">Reference proteome</keyword>